<gene>
    <name evidence="2" type="ORF">PM085_16035</name>
    <name evidence="3" type="ORF">SAMN06266787_1011246</name>
</gene>
<keyword evidence="1" id="KW-0812">Transmembrane</keyword>
<keyword evidence="1" id="KW-0472">Membrane</keyword>
<evidence type="ECO:0000313" key="4">
    <source>
        <dbReference type="Proteomes" id="UP000198297"/>
    </source>
</evidence>
<dbReference type="Proteomes" id="UP001210528">
    <property type="component" value="Unassembled WGS sequence"/>
</dbReference>
<evidence type="ECO:0000256" key="1">
    <source>
        <dbReference type="SAM" id="Phobius"/>
    </source>
</evidence>
<name>A0A238VC89_HALEZ</name>
<dbReference type="AlphaFoldDB" id="A0A238VC89"/>
<protein>
    <submittedName>
        <fullName evidence="3">Uncharacterized protein</fullName>
    </submittedName>
</protein>
<evidence type="ECO:0000313" key="3">
    <source>
        <dbReference type="EMBL" id="SNR31774.1"/>
    </source>
</evidence>
<evidence type="ECO:0000313" key="5">
    <source>
        <dbReference type="Proteomes" id="UP001210528"/>
    </source>
</evidence>
<organism evidence="3 4">
    <name type="scientific">Halorubrum ezzemoulense</name>
    <name type="common">Halorubrum chaoviator</name>
    <dbReference type="NCBI Taxonomy" id="337243"/>
    <lineage>
        <taxon>Archaea</taxon>
        <taxon>Methanobacteriati</taxon>
        <taxon>Methanobacteriota</taxon>
        <taxon>Stenosarchaea group</taxon>
        <taxon>Halobacteria</taxon>
        <taxon>Halobacteriales</taxon>
        <taxon>Haloferacaceae</taxon>
        <taxon>Halorubrum</taxon>
    </lineage>
</organism>
<reference evidence="2 5" key="3">
    <citation type="submission" date="2023-01" db="EMBL/GenBank/DDBJ databases">
        <title>Halorubrum ezzemoulense from Santa Pola, Spain.</title>
        <authorList>
            <person name="Feng Y."/>
            <person name="Louyakis A.S."/>
            <person name="Gogarten J.P."/>
        </authorList>
    </citation>
    <scope>NUCLEOTIDE SEQUENCE [LARGE SCALE GENOMIC DNA]</scope>
    <source>
        <strain evidence="2 5">AMM015</strain>
    </source>
</reference>
<dbReference type="RefSeq" id="WP_089308069.1">
    <property type="nucleotide sequence ID" value="NZ_FZNK01000001.1"/>
</dbReference>
<reference evidence="4" key="2">
    <citation type="submission" date="2017-06" db="EMBL/GenBank/DDBJ databases">
        <authorList>
            <person name="Varghese N."/>
            <person name="Submissions S."/>
        </authorList>
    </citation>
    <scope>NUCLEOTIDE SEQUENCE [LARGE SCALE GENOMIC DNA]</scope>
    <source>
        <strain evidence="4">DSM 19316</strain>
    </source>
</reference>
<accession>A0A238VC89</accession>
<dbReference type="Proteomes" id="UP000198297">
    <property type="component" value="Unassembled WGS sequence"/>
</dbReference>
<reference evidence="3" key="1">
    <citation type="submission" date="2017-06" db="EMBL/GenBank/DDBJ databases">
        <authorList>
            <person name="Kim H.J."/>
            <person name="Triplett B.A."/>
        </authorList>
    </citation>
    <scope>NUCLEOTIDE SEQUENCE [LARGE SCALE GENOMIC DNA]</scope>
    <source>
        <strain evidence="3">DSM 19316</strain>
    </source>
</reference>
<sequence>MDDRRTLLVAGFVGASLSYVFNVLAFTGAFDVFRWVVFAALSLGFTYRFDRFIGWQTAPA</sequence>
<feature type="transmembrane region" description="Helical" evidence="1">
    <location>
        <begin position="7"/>
        <end position="26"/>
    </location>
</feature>
<evidence type="ECO:0000313" key="2">
    <source>
        <dbReference type="EMBL" id="MDB2293767.1"/>
    </source>
</evidence>
<dbReference type="EMBL" id="FZNK01000001">
    <property type="protein sequence ID" value="SNR31774.1"/>
    <property type="molecule type" value="Genomic_DNA"/>
</dbReference>
<keyword evidence="1" id="KW-1133">Transmembrane helix</keyword>
<dbReference type="EMBL" id="JAQLUK010000029">
    <property type="protein sequence ID" value="MDB2293767.1"/>
    <property type="molecule type" value="Genomic_DNA"/>
</dbReference>
<keyword evidence="5" id="KW-1185">Reference proteome</keyword>
<proteinExistence type="predicted"/>